<evidence type="ECO:0000313" key="3">
    <source>
        <dbReference type="EMBL" id="GAA2475795.1"/>
    </source>
</evidence>
<feature type="transmembrane region" description="Helical" evidence="2">
    <location>
        <begin position="216"/>
        <end position="235"/>
    </location>
</feature>
<evidence type="ECO:0000256" key="1">
    <source>
        <dbReference type="SAM" id="MobiDB-lite"/>
    </source>
</evidence>
<feature type="transmembrane region" description="Helical" evidence="2">
    <location>
        <begin position="306"/>
        <end position="326"/>
    </location>
</feature>
<accession>A0ABN3L0Y5</accession>
<dbReference type="RefSeq" id="WP_344382015.1">
    <property type="nucleotide sequence ID" value="NZ_BAAATA010000004.1"/>
</dbReference>
<protein>
    <submittedName>
        <fullName evidence="3">DUF3533 domain-containing protein</fullName>
    </submittedName>
</protein>
<feature type="compositionally biased region" description="Acidic residues" evidence="1">
    <location>
        <begin position="360"/>
        <end position="372"/>
    </location>
</feature>
<proteinExistence type="predicted"/>
<keyword evidence="2" id="KW-0472">Membrane</keyword>
<feature type="transmembrane region" description="Helical" evidence="2">
    <location>
        <begin position="157"/>
        <end position="182"/>
    </location>
</feature>
<keyword evidence="2" id="KW-1133">Transmembrane helix</keyword>
<reference evidence="3 4" key="1">
    <citation type="journal article" date="2019" name="Int. J. Syst. Evol. Microbiol.">
        <title>The Global Catalogue of Microorganisms (GCM) 10K type strain sequencing project: providing services to taxonomists for standard genome sequencing and annotation.</title>
        <authorList>
            <consortium name="The Broad Institute Genomics Platform"/>
            <consortium name="The Broad Institute Genome Sequencing Center for Infectious Disease"/>
            <person name="Wu L."/>
            <person name="Ma J."/>
        </authorList>
    </citation>
    <scope>NUCLEOTIDE SEQUENCE [LARGE SCALE GENOMIC DNA]</scope>
    <source>
        <strain evidence="3 4">JCM 6307</strain>
    </source>
</reference>
<evidence type="ECO:0000256" key="2">
    <source>
        <dbReference type="SAM" id="Phobius"/>
    </source>
</evidence>
<feature type="transmembrane region" description="Helical" evidence="2">
    <location>
        <begin position="19"/>
        <end position="40"/>
    </location>
</feature>
<gene>
    <name evidence="3" type="ORF">GCM10010406_09880</name>
</gene>
<dbReference type="Proteomes" id="UP001501358">
    <property type="component" value="Unassembled WGS sequence"/>
</dbReference>
<feature type="transmembrane region" description="Helical" evidence="2">
    <location>
        <begin position="189"/>
        <end position="210"/>
    </location>
</feature>
<keyword evidence="4" id="KW-1185">Reference proteome</keyword>
<keyword evidence="2" id="KW-0812">Transmembrane</keyword>
<evidence type="ECO:0000313" key="4">
    <source>
        <dbReference type="Proteomes" id="UP001501358"/>
    </source>
</evidence>
<comment type="caution">
    <text evidence="3">The sequence shown here is derived from an EMBL/GenBank/DDBJ whole genome shotgun (WGS) entry which is preliminary data.</text>
</comment>
<sequence>MTATGAPARRTPPGTLRHVLTHLITPLLMCAGMGLAYLGAFHQPEPHGLRVDVVGQGRAAQALARTVEDGAGGALDVRTVATRREAVDALEHREVAGAYLPAAGRGTPELLVATAASGTTASVVEAAFTEVAAHRGSPLEVTDVAEPAEGDPTGQGLFFLLVALSIGSYASVAVIGGAGAALPLRMRAALGLGTALVVSVIGTLLAGPVFGLVEHGLGGVWALAWAYSAGILWLGTGLHTFLGRWTTLAMTTLFVMLNFTSSGGIFEPALQPGFFGALHAFWNGAGFVEGARGLVHFDGLHVGRSVLTLALWAVAGMVMLGIAHLAEERRRKAGAAGAGAAGADSRAAAAHHRASSHDDPEVEEEAEEAVGV</sequence>
<feature type="region of interest" description="Disordered" evidence="1">
    <location>
        <begin position="336"/>
        <end position="372"/>
    </location>
</feature>
<organism evidence="3 4">
    <name type="scientific">Streptomyces thermolineatus</name>
    <dbReference type="NCBI Taxonomy" id="44033"/>
    <lineage>
        <taxon>Bacteria</taxon>
        <taxon>Bacillati</taxon>
        <taxon>Actinomycetota</taxon>
        <taxon>Actinomycetes</taxon>
        <taxon>Kitasatosporales</taxon>
        <taxon>Streptomycetaceae</taxon>
        <taxon>Streptomyces</taxon>
    </lineage>
</organism>
<name>A0ABN3L0Y5_9ACTN</name>
<dbReference type="EMBL" id="BAAATA010000004">
    <property type="protein sequence ID" value="GAA2475795.1"/>
    <property type="molecule type" value="Genomic_DNA"/>
</dbReference>